<evidence type="ECO:0000313" key="2">
    <source>
        <dbReference type="EMBL" id="OGE75265.1"/>
    </source>
</evidence>
<accession>A0A1F5NCC0</accession>
<gene>
    <name evidence="2" type="ORF">A3K06_03180</name>
</gene>
<protein>
    <submittedName>
        <fullName evidence="2">Uncharacterized protein</fullName>
    </submittedName>
</protein>
<keyword evidence="1" id="KW-0472">Membrane</keyword>
<feature type="transmembrane region" description="Helical" evidence="1">
    <location>
        <begin position="30"/>
        <end position="51"/>
    </location>
</feature>
<keyword evidence="1" id="KW-0812">Transmembrane</keyword>
<dbReference type="Proteomes" id="UP000176547">
    <property type="component" value="Unassembled WGS sequence"/>
</dbReference>
<evidence type="ECO:0000256" key="1">
    <source>
        <dbReference type="SAM" id="Phobius"/>
    </source>
</evidence>
<proteinExistence type="predicted"/>
<evidence type="ECO:0000313" key="3">
    <source>
        <dbReference type="Proteomes" id="UP000176547"/>
    </source>
</evidence>
<organism evidence="2 3">
    <name type="scientific">Candidatus Doudnabacteria bacterium RIFCSPHIGHO2_01_52_17</name>
    <dbReference type="NCBI Taxonomy" id="1817820"/>
    <lineage>
        <taxon>Bacteria</taxon>
        <taxon>Candidatus Doudnaibacteriota</taxon>
    </lineage>
</organism>
<dbReference type="EMBL" id="MFEG01000032">
    <property type="protein sequence ID" value="OGE75265.1"/>
    <property type="molecule type" value="Genomic_DNA"/>
</dbReference>
<comment type="caution">
    <text evidence="2">The sequence shown here is derived from an EMBL/GenBank/DDBJ whole genome shotgun (WGS) entry which is preliminary data.</text>
</comment>
<reference evidence="2 3" key="1">
    <citation type="journal article" date="2016" name="Nat. Commun.">
        <title>Thousands of microbial genomes shed light on interconnected biogeochemical processes in an aquifer system.</title>
        <authorList>
            <person name="Anantharaman K."/>
            <person name="Brown C.T."/>
            <person name="Hug L.A."/>
            <person name="Sharon I."/>
            <person name="Castelle C.J."/>
            <person name="Probst A.J."/>
            <person name="Thomas B.C."/>
            <person name="Singh A."/>
            <person name="Wilkins M.J."/>
            <person name="Karaoz U."/>
            <person name="Brodie E.L."/>
            <person name="Williams K.H."/>
            <person name="Hubbard S.S."/>
            <person name="Banfield J.F."/>
        </authorList>
    </citation>
    <scope>NUCLEOTIDE SEQUENCE [LARGE SCALE GENOMIC DNA]</scope>
</reference>
<keyword evidence="1" id="KW-1133">Transmembrane helix</keyword>
<sequence>MKYTYNLTQIFGRFDWAEKYFSGGFGGTYFFYRLFGLAVIIFAGLYMFGLIDNVFGPVGNVFGGLKEK</sequence>
<name>A0A1F5NCC0_9BACT</name>
<dbReference type="AlphaFoldDB" id="A0A1F5NCC0"/>